<reference evidence="1" key="1">
    <citation type="journal article" date="2007" name="PLoS Biol.">
        <title>Rate of evolution in brain-expressed genes in humans and other primates.</title>
        <authorList>
            <person name="Wang H.-Y."/>
            <person name="Chien H.-C."/>
            <person name="Osada N."/>
            <person name="Hashimoto K."/>
            <person name="Sugano S."/>
            <person name="Gojobori T."/>
            <person name="Chou C.-K."/>
            <person name="Tsai S.-F."/>
            <person name="Wu C.-I."/>
            <person name="Shen C.-K.J."/>
        </authorList>
    </citation>
    <scope>NUCLEOTIDE SEQUENCE</scope>
</reference>
<sequence>MQSDPLDVTYIFFINYFFLQSPQLSLGEALEDLKFLPEPRFSGAWQPNGATEKHLSQFTERACVGTSHCHGPLMHAPRAPVVPCQKAEFSKGGRQK</sequence>
<dbReference type="EMBL" id="AB172707">
    <property type="protein sequence ID" value="BAE89769.1"/>
    <property type="molecule type" value="mRNA"/>
</dbReference>
<evidence type="ECO:0000313" key="1">
    <source>
        <dbReference type="EMBL" id="BAE89769.1"/>
    </source>
</evidence>
<accession>I7GIE5</accession>
<protein>
    <submittedName>
        <fullName evidence="1">Macaca fascicularis brain cDNA clone: QflA-19281, similar to human DEAD (Asp-Glu-Ala-Asp) box polypeptide 17 (DDX17),transcript variant 2, mRNA, RefSeq: NM_030881.2</fullName>
    </submittedName>
</protein>
<dbReference type="AlphaFoldDB" id="I7GIE5"/>
<name>I7GIE5_MACFA</name>
<organism evidence="1">
    <name type="scientific">Macaca fascicularis</name>
    <name type="common">Crab-eating macaque</name>
    <name type="synonym">Cynomolgus monkey</name>
    <dbReference type="NCBI Taxonomy" id="9541"/>
    <lineage>
        <taxon>Eukaryota</taxon>
        <taxon>Metazoa</taxon>
        <taxon>Chordata</taxon>
        <taxon>Craniata</taxon>
        <taxon>Vertebrata</taxon>
        <taxon>Euteleostomi</taxon>
        <taxon>Mammalia</taxon>
        <taxon>Eutheria</taxon>
        <taxon>Euarchontoglires</taxon>
        <taxon>Primates</taxon>
        <taxon>Haplorrhini</taxon>
        <taxon>Catarrhini</taxon>
        <taxon>Cercopithecidae</taxon>
        <taxon>Cercopithecinae</taxon>
        <taxon>Macaca</taxon>
    </lineage>
</organism>
<proteinExistence type="evidence at transcript level"/>